<dbReference type="SMART" id="SM00740">
    <property type="entry name" value="PASTA"/>
    <property type="match status" value="4"/>
</dbReference>
<evidence type="ECO:0000256" key="4">
    <source>
        <dbReference type="ARBA" id="ARBA00022737"/>
    </source>
</evidence>
<proteinExistence type="predicted"/>
<dbReference type="Pfam" id="PF03793">
    <property type="entry name" value="PASTA"/>
    <property type="match status" value="4"/>
</dbReference>
<evidence type="ECO:0000259" key="14">
    <source>
        <dbReference type="PROSITE" id="PS51178"/>
    </source>
</evidence>
<dbReference type="PROSITE" id="PS00108">
    <property type="entry name" value="PROTEIN_KINASE_ST"/>
    <property type="match status" value="1"/>
</dbReference>
<feature type="domain" description="PASTA" evidence="14">
    <location>
        <begin position="497"/>
        <end position="563"/>
    </location>
</feature>
<evidence type="ECO:0000256" key="9">
    <source>
        <dbReference type="ARBA" id="ARBA00048679"/>
    </source>
</evidence>
<dbReference type="PROSITE" id="PS00107">
    <property type="entry name" value="PROTEIN_KINASE_ATP"/>
    <property type="match status" value="1"/>
</dbReference>
<feature type="domain" description="PASTA" evidence="14">
    <location>
        <begin position="428"/>
        <end position="496"/>
    </location>
</feature>
<dbReference type="EC" id="2.7.11.1" evidence="1"/>
<dbReference type="CDD" id="cd06577">
    <property type="entry name" value="PASTA_pknB"/>
    <property type="match status" value="4"/>
</dbReference>
<dbReference type="EMBL" id="JADLQN010000003">
    <property type="protein sequence ID" value="MBF6356791.1"/>
    <property type="molecule type" value="Genomic_DNA"/>
</dbReference>
<accession>A0ABS0DEB4</accession>
<evidence type="ECO:0000256" key="5">
    <source>
        <dbReference type="ARBA" id="ARBA00022741"/>
    </source>
</evidence>
<evidence type="ECO:0000256" key="8">
    <source>
        <dbReference type="ARBA" id="ARBA00047899"/>
    </source>
</evidence>
<dbReference type="CDD" id="cd14014">
    <property type="entry name" value="STKc_PknB_like"/>
    <property type="match status" value="1"/>
</dbReference>
<feature type="transmembrane region" description="Helical" evidence="12">
    <location>
        <begin position="335"/>
        <end position="356"/>
    </location>
</feature>
<keyword evidence="5 10" id="KW-0547">Nucleotide-binding</keyword>
<keyword evidence="12" id="KW-0472">Membrane</keyword>
<evidence type="ECO:0000256" key="11">
    <source>
        <dbReference type="SAM" id="MobiDB-lite"/>
    </source>
</evidence>
<sequence length="639" mass="67534">MTTPKNLSSRYELGEIIGFGGMSEVHKARDLRLSRDVAIKVLRADLARDPTFYLRFKREAQNAAALNHPAIVAVYDTGEAEIDGGPLPYIVMEYVEGDTLRDIVRGKGPLAPRRAMEVVADVCAALDFSHKHGIVHRDMKPANIMINRSGAVKVMDFGIARAIADAANPMTQTAAVIGTAQYLSPEQARGETVDARSDVYSVGCVLFEILTGEPPFSGDSPVAVAYQHVKEDPRLPSHVHHGVPRELDSIVLKAMSKNPANRYQTAAEMRADLIRVLGGQRPSAPMVMTDEDRTSFLDDEAPAPRGYRHHPSEENGAPATAEQEAADPAGGRRTAYLAFGAAAVLAVAFALFWVFLGPGSKPDQVAVPDLSNKTSQQAQDTLQRLGFSVAIQQKPDSKVAAGNVIATQPLGGSRIDEGSTVTVQVSSGPAQVQVPRLDGLTVEQAQQELNAVGLRMDPNVVRKESSVQDIDSVIGTEPAAGSRVDIDQAIVVWVGKGPEKVRVPSVVGQDISVAEPNLVDSAGFKISIEEVDSARPKGEVVGTNPAGGTSADRGSTVTVQVSTGDNITMPSLVGLTPSQAVDRLRQAGWTGTSAQISQSTVGTFDTGSVGRIVSQQPQAGSSVSKTGTITITTGVLGPP</sequence>
<dbReference type="InterPro" id="IPR005543">
    <property type="entry name" value="PASTA_dom"/>
</dbReference>
<feature type="binding site" evidence="10">
    <location>
        <position position="40"/>
    </location>
    <ligand>
        <name>ATP</name>
        <dbReference type="ChEBI" id="CHEBI:30616"/>
    </ligand>
</feature>
<evidence type="ECO:0000256" key="3">
    <source>
        <dbReference type="ARBA" id="ARBA00022679"/>
    </source>
</evidence>
<dbReference type="InterPro" id="IPR017441">
    <property type="entry name" value="Protein_kinase_ATP_BS"/>
</dbReference>
<evidence type="ECO:0000256" key="1">
    <source>
        <dbReference type="ARBA" id="ARBA00012513"/>
    </source>
</evidence>
<dbReference type="GO" id="GO:0016301">
    <property type="term" value="F:kinase activity"/>
    <property type="evidence" value="ECO:0007669"/>
    <property type="project" value="UniProtKB-KW"/>
</dbReference>
<feature type="region of interest" description="Disordered" evidence="11">
    <location>
        <begin position="283"/>
        <end position="327"/>
    </location>
</feature>
<feature type="domain" description="Protein kinase" evidence="13">
    <location>
        <begin position="11"/>
        <end position="274"/>
    </location>
</feature>
<keyword evidence="4" id="KW-0677">Repeat</keyword>
<gene>
    <name evidence="15" type="primary">pknB</name>
    <name evidence="15" type="ORF">IU449_19955</name>
</gene>
<dbReference type="SMART" id="SM00220">
    <property type="entry name" value="S_TKc"/>
    <property type="match status" value="1"/>
</dbReference>
<evidence type="ECO:0000256" key="10">
    <source>
        <dbReference type="PROSITE-ProRule" id="PRU10141"/>
    </source>
</evidence>
<dbReference type="PROSITE" id="PS51178">
    <property type="entry name" value="PASTA"/>
    <property type="match status" value="4"/>
</dbReference>
<keyword evidence="16" id="KW-1185">Reference proteome</keyword>
<evidence type="ECO:0000313" key="16">
    <source>
        <dbReference type="Proteomes" id="UP000707731"/>
    </source>
</evidence>
<dbReference type="InterPro" id="IPR011009">
    <property type="entry name" value="Kinase-like_dom_sf"/>
</dbReference>
<keyword evidence="12" id="KW-0812">Transmembrane</keyword>
<dbReference type="NCBIfam" id="NF033483">
    <property type="entry name" value="PknB_PASTA_kin"/>
    <property type="match status" value="1"/>
</dbReference>
<feature type="domain" description="PASTA" evidence="14">
    <location>
        <begin position="361"/>
        <end position="427"/>
    </location>
</feature>
<dbReference type="InterPro" id="IPR008271">
    <property type="entry name" value="Ser/Thr_kinase_AS"/>
</dbReference>
<keyword evidence="6 15" id="KW-0418">Kinase</keyword>
<dbReference type="PANTHER" id="PTHR43289:SF6">
    <property type="entry name" value="SERINE_THREONINE-PROTEIN KINASE NEKL-3"/>
    <property type="match status" value="1"/>
</dbReference>
<organism evidence="15 16">
    <name type="scientific">Nocardia higoensis</name>
    <dbReference type="NCBI Taxonomy" id="228599"/>
    <lineage>
        <taxon>Bacteria</taxon>
        <taxon>Bacillati</taxon>
        <taxon>Actinomycetota</taxon>
        <taxon>Actinomycetes</taxon>
        <taxon>Mycobacteriales</taxon>
        <taxon>Nocardiaceae</taxon>
        <taxon>Nocardia</taxon>
    </lineage>
</organism>
<dbReference type="Gene3D" id="3.30.10.20">
    <property type="match status" value="4"/>
</dbReference>
<name>A0ABS0DEB4_9NOCA</name>
<dbReference type="Proteomes" id="UP000707731">
    <property type="component" value="Unassembled WGS sequence"/>
</dbReference>
<dbReference type="PANTHER" id="PTHR43289">
    <property type="entry name" value="MITOGEN-ACTIVATED PROTEIN KINASE KINASE KINASE 20-RELATED"/>
    <property type="match status" value="1"/>
</dbReference>
<comment type="catalytic activity">
    <reaction evidence="9">
        <text>L-seryl-[protein] + ATP = O-phospho-L-seryl-[protein] + ADP + H(+)</text>
        <dbReference type="Rhea" id="RHEA:17989"/>
        <dbReference type="Rhea" id="RHEA-COMP:9863"/>
        <dbReference type="Rhea" id="RHEA-COMP:11604"/>
        <dbReference type="ChEBI" id="CHEBI:15378"/>
        <dbReference type="ChEBI" id="CHEBI:29999"/>
        <dbReference type="ChEBI" id="CHEBI:30616"/>
        <dbReference type="ChEBI" id="CHEBI:83421"/>
        <dbReference type="ChEBI" id="CHEBI:456216"/>
        <dbReference type="EC" id="2.7.11.1"/>
    </reaction>
</comment>
<feature type="domain" description="PASTA" evidence="14">
    <location>
        <begin position="565"/>
        <end position="635"/>
    </location>
</feature>
<keyword evidence="12" id="KW-1133">Transmembrane helix</keyword>
<dbReference type="RefSeq" id="WP_195003612.1">
    <property type="nucleotide sequence ID" value="NZ_JADLQN010000003.1"/>
</dbReference>
<dbReference type="Pfam" id="PF00069">
    <property type="entry name" value="Pkinase"/>
    <property type="match status" value="1"/>
</dbReference>
<comment type="catalytic activity">
    <reaction evidence="8">
        <text>L-threonyl-[protein] + ATP = O-phospho-L-threonyl-[protein] + ADP + H(+)</text>
        <dbReference type="Rhea" id="RHEA:46608"/>
        <dbReference type="Rhea" id="RHEA-COMP:11060"/>
        <dbReference type="Rhea" id="RHEA-COMP:11605"/>
        <dbReference type="ChEBI" id="CHEBI:15378"/>
        <dbReference type="ChEBI" id="CHEBI:30013"/>
        <dbReference type="ChEBI" id="CHEBI:30616"/>
        <dbReference type="ChEBI" id="CHEBI:61977"/>
        <dbReference type="ChEBI" id="CHEBI:456216"/>
        <dbReference type="EC" id="2.7.11.1"/>
    </reaction>
</comment>
<comment type="caution">
    <text evidence="15">The sequence shown here is derived from an EMBL/GenBank/DDBJ whole genome shotgun (WGS) entry which is preliminary data.</text>
</comment>
<evidence type="ECO:0000259" key="13">
    <source>
        <dbReference type="PROSITE" id="PS50011"/>
    </source>
</evidence>
<dbReference type="InterPro" id="IPR000719">
    <property type="entry name" value="Prot_kinase_dom"/>
</dbReference>
<dbReference type="PROSITE" id="PS50011">
    <property type="entry name" value="PROTEIN_KINASE_DOM"/>
    <property type="match status" value="1"/>
</dbReference>
<dbReference type="Gene3D" id="1.10.510.10">
    <property type="entry name" value="Transferase(Phosphotransferase) domain 1"/>
    <property type="match status" value="1"/>
</dbReference>
<keyword evidence="3" id="KW-0808">Transferase</keyword>
<keyword evidence="2" id="KW-0723">Serine/threonine-protein kinase</keyword>
<evidence type="ECO:0000256" key="7">
    <source>
        <dbReference type="ARBA" id="ARBA00022840"/>
    </source>
</evidence>
<evidence type="ECO:0000313" key="15">
    <source>
        <dbReference type="EMBL" id="MBF6356791.1"/>
    </source>
</evidence>
<evidence type="ECO:0000256" key="2">
    <source>
        <dbReference type="ARBA" id="ARBA00022527"/>
    </source>
</evidence>
<evidence type="ECO:0000256" key="12">
    <source>
        <dbReference type="SAM" id="Phobius"/>
    </source>
</evidence>
<dbReference type="Gene3D" id="3.30.200.20">
    <property type="entry name" value="Phosphorylase Kinase, domain 1"/>
    <property type="match status" value="1"/>
</dbReference>
<evidence type="ECO:0000256" key="6">
    <source>
        <dbReference type="ARBA" id="ARBA00022777"/>
    </source>
</evidence>
<reference evidence="15 16" key="1">
    <citation type="submission" date="2020-10" db="EMBL/GenBank/DDBJ databases">
        <title>Identification of Nocardia species via Next-generation sequencing and recognition of intraspecies genetic diversity.</title>
        <authorList>
            <person name="Li P."/>
            <person name="Li P."/>
            <person name="Lu B."/>
        </authorList>
    </citation>
    <scope>NUCLEOTIDE SEQUENCE [LARGE SCALE GENOMIC DNA]</scope>
    <source>
        <strain evidence="15 16">BJ06-0143</strain>
    </source>
</reference>
<dbReference type="SUPFAM" id="SSF56112">
    <property type="entry name" value="Protein kinase-like (PK-like)"/>
    <property type="match status" value="1"/>
</dbReference>
<protein>
    <recommendedName>
        <fullName evidence="1">non-specific serine/threonine protein kinase</fullName>
        <ecNumber evidence="1">2.7.11.1</ecNumber>
    </recommendedName>
</protein>
<keyword evidence="7 10" id="KW-0067">ATP-binding</keyword>